<dbReference type="OrthoDB" id="10250282at2759"/>
<evidence type="ECO:0000259" key="4">
    <source>
        <dbReference type="PROSITE" id="PS50263"/>
    </source>
</evidence>
<dbReference type="Pfam" id="PF19018">
    <property type="entry name" value="Vanin_C"/>
    <property type="match status" value="2"/>
</dbReference>
<evidence type="ECO:0000313" key="6">
    <source>
        <dbReference type="Proteomes" id="UP000466442"/>
    </source>
</evidence>
<organism evidence="5 6">
    <name type="scientific">Apolygus lucorum</name>
    <name type="common">Small green plant bug</name>
    <name type="synonym">Lygocoris lucorum</name>
    <dbReference type="NCBI Taxonomy" id="248454"/>
    <lineage>
        <taxon>Eukaryota</taxon>
        <taxon>Metazoa</taxon>
        <taxon>Ecdysozoa</taxon>
        <taxon>Arthropoda</taxon>
        <taxon>Hexapoda</taxon>
        <taxon>Insecta</taxon>
        <taxon>Pterygota</taxon>
        <taxon>Neoptera</taxon>
        <taxon>Paraneoptera</taxon>
        <taxon>Hemiptera</taxon>
        <taxon>Heteroptera</taxon>
        <taxon>Panheteroptera</taxon>
        <taxon>Cimicomorpha</taxon>
        <taxon>Miridae</taxon>
        <taxon>Mirini</taxon>
        <taxon>Apolygus</taxon>
    </lineage>
</organism>
<dbReference type="SUPFAM" id="SSF56317">
    <property type="entry name" value="Carbon-nitrogen hydrolase"/>
    <property type="match status" value="2"/>
</dbReference>
<comment type="caution">
    <text evidence="5">The sequence shown here is derived from an EMBL/GenBank/DDBJ whole genome shotgun (WGS) entry which is preliminary data.</text>
</comment>
<feature type="domain" description="CN hydrolase" evidence="4">
    <location>
        <begin position="49"/>
        <end position="300"/>
    </location>
</feature>
<evidence type="ECO:0000313" key="5">
    <source>
        <dbReference type="EMBL" id="KAF6204460.1"/>
    </source>
</evidence>
<feature type="transmembrane region" description="Helical" evidence="3">
    <location>
        <begin position="923"/>
        <end position="945"/>
    </location>
</feature>
<sequence>MEFSRFSDQEDNLTSPMAPRISLLLMTSAFIAYTTAVEKGHYRAAVVDYHVLSDNSLSPRQNLMANVHNYEQYIKRANEETVDIIVFPEGGLLGRDNSVFLNIPDPALKVIPLGDSTYDESIQTLSSYAKNYSLYLAVNLHENFTDSTTKRSFKYNTNVVFSREGAVVARYRKFNLYGEGVDVTDNPEHSFFDSDFGVRFGQFICFDILFKEPTLALIYKHNVTDFIYPSHWFSELPFLTSVQRQWSWAVGNDVNLLSAGNNYVPTGSGGSGIFRGKNSKNLYTLSTMTGSTLIIGDVPIRGKTGVQYKIVAYDGDIRFGIDPKVNMLQTCGVVLCLNHSVSSCGSAGVNGFLPSLSTPAPNVTFTSINISGNFMKEDVNILPNVLLWPSNVANSATSEGFLIEPNESATVVPPRIGQICGPMAPRISLLLMTSAFIAYTTAVEKGHYRAAVVEYHVLRDNSLSPRQNLMANVHNYEQYIRRANEESVDIIVFPEAGLLKKDSSTFLNIPDPAQKVIPLGDPTYDESIQTLSSYAKNYSIYLVVNLHENFTDSTTKRFFKYNTNVVFSREGAVIARYRKFNLYGEGVDVTDSPEHSFFDSDFGVRFGQFTCFDIMSKEPALALIYKYNITDFVYPAHWFSELPFLTSVQRQWSWAVGNDVNLLAACNNYVPSGTGGSGIFRGKNSKNLYTLSPMTGSTLIIGDVPIRGKTGGIGKPDIKEGSYTKEEKFPLLQQNEMSKFAHDDVPLPADRTAVVFKKDLCHNHLCCTFDLSIQYVNPTAVQYKIVAYDGDIRFGIDPKVNMLQTCGVVLCLNHSVSSCGSAGVNGFLPSLSTPAPNVTFTSINISGNFMKEDVNILPNVLLWPSNVANSATSEGFLIEPNEVEFNKTNGNPVLISRPNRQIITVGIHSRIFSRDQDNSANAINVPMLAIIFSLLVPATLALFMYR</sequence>
<keyword evidence="3" id="KW-0812">Transmembrane</keyword>
<protein>
    <recommendedName>
        <fullName evidence="4">CN hydrolase domain-containing protein</fullName>
    </recommendedName>
</protein>
<accession>A0A8S9X5U0</accession>
<keyword evidence="6" id="KW-1185">Reference proteome</keyword>
<dbReference type="EMBL" id="WIXP02000010">
    <property type="protein sequence ID" value="KAF6204460.1"/>
    <property type="molecule type" value="Genomic_DNA"/>
</dbReference>
<name>A0A8S9X5U0_APOLU</name>
<comment type="similarity">
    <text evidence="1">Belongs to the carbon-nitrogen hydrolase superfamily. BTD/VNN family.</text>
</comment>
<dbReference type="PANTHER" id="PTHR10609">
    <property type="entry name" value="BIOTINIDASE-RELATED"/>
    <property type="match status" value="1"/>
</dbReference>
<dbReference type="Pfam" id="PF00795">
    <property type="entry name" value="CN_hydrolase"/>
    <property type="match status" value="2"/>
</dbReference>
<dbReference type="Proteomes" id="UP000466442">
    <property type="component" value="Unassembled WGS sequence"/>
</dbReference>
<dbReference type="Gene3D" id="3.60.110.10">
    <property type="entry name" value="Carbon-nitrogen hydrolase"/>
    <property type="match status" value="2"/>
</dbReference>
<dbReference type="PANTHER" id="PTHR10609:SF14">
    <property type="entry name" value="BIOTINIDASE"/>
    <property type="match status" value="1"/>
</dbReference>
<keyword evidence="3" id="KW-1133">Transmembrane helix</keyword>
<evidence type="ECO:0000256" key="2">
    <source>
        <dbReference type="ARBA" id="ARBA00022801"/>
    </source>
</evidence>
<reference evidence="5" key="1">
    <citation type="journal article" date="2021" name="Mol. Ecol. Resour.">
        <title>Apolygus lucorum genome provides insights into omnivorousness and mesophyll feeding.</title>
        <authorList>
            <person name="Liu Y."/>
            <person name="Liu H."/>
            <person name="Wang H."/>
            <person name="Huang T."/>
            <person name="Liu B."/>
            <person name="Yang B."/>
            <person name="Yin L."/>
            <person name="Li B."/>
            <person name="Zhang Y."/>
            <person name="Zhang S."/>
            <person name="Jiang F."/>
            <person name="Zhang X."/>
            <person name="Ren Y."/>
            <person name="Wang B."/>
            <person name="Wang S."/>
            <person name="Lu Y."/>
            <person name="Wu K."/>
            <person name="Fan W."/>
            <person name="Wang G."/>
        </authorList>
    </citation>
    <scope>NUCLEOTIDE SEQUENCE</scope>
    <source>
        <strain evidence="5">12Hb</strain>
    </source>
</reference>
<evidence type="ECO:0000256" key="3">
    <source>
        <dbReference type="SAM" id="Phobius"/>
    </source>
</evidence>
<keyword evidence="3" id="KW-0472">Membrane</keyword>
<dbReference type="PROSITE" id="PS50263">
    <property type="entry name" value="CN_HYDROLASE"/>
    <property type="match status" value="2"/>
</dbReference>
<dbReference type="AlphaFoldDB" id="A0A8S9X5U0"/>
<dbReference type="InterPro" id="IPR040154">
    <property type="entry name" value="Biotinidase/VNN"/>
</dbReference>
<feature type="domain" description="CN hydrolase" evidence="4">
    <location>
        <begin position="448"/>
        <end position="706"/>
    </location>
</feature>
<dbReference type="InterPro" id="IPR043957">
    <property type="entry name" value="Vanin_C"/>
</dbReference>
<proteinExistence type="inferred from homology"/>
<gene>
    <name evidence="5" type="ORF">GE061_002801</name>
</gene>
<dbReference type="GO" id="GO:0016787">
    <property type="term" value="F:hydrolase activity"/>
    <property type="evidence" value="ECO:0007669"/>
    <property type="project" value="UniProtKB-KW"/>
</dbReference>
<evidence type="ECO:0000256" key="1">
    <source>
        <dbReference type="ARBA" id="ARBA00008225"/>
    </source>
</evidence>
<dbReference type="InterPro" id="IPR036526">
    <property type="entry name" value="C-N_Hydrolase_sf"/>
</dbReference>
<dbReference type="InterPro" id="IPR003010">
    <property type="entry name" value="C-N_Hydrolase"/>
</dbReference>
<keyword evidence="2" id="KW-0378">Hydrolase</keyword>